<organism evidence="1 2">
    <name type="scientific">Sphenodon punctatus</name>
    <name type="common">Tuatara</name>
    <name type="synonym">Hatteria punctata</name>
    <dbReference type="NCBI Taxonomy" id="8508"/>
    <lineage>
        <taxon>Eukaryota</taxon>
        <taxon>Metazoa</taxon>
        <taxon>Chordata</taxon>
        <taxon>Craniata</taxon>
        <taxon>Vertebrata</taxon>
        <taxon>Euteleostomi</taxon>
        <taxon>Lepidosauria</taxon>
        <taxon>Sphenodontia</taxon>
        <taxon>Sphenodontidae</taxon>
        <taxon>Sphenodon</taxon>
    </lineage>
</organism>
<name>A0A8D0GVM3_SPHPU</name>
<keyword evidence="2" id="KW-1185">Reference proteome</keyword>
<dbReference type="Ensembl" id="ENSSPUT00000011489.1">
    <property type="protein sequence ID" value="ENSSPUP00000010770.1"/>
    <property type="gene ID" value="ENSSPUG00000008300.1"/>
</dbReference>
<reference evidence="1" key="1">
    <citation type="submission" date="2025-08" db="UniProtKB">
        <authorList>
            <consortium name="Ensembl"/>
        </authorList>
    </citation>
    <scope>IDENTIFICATION</scope>
</reference>
<accession>A0A8D0GVM3</accession>
<dbReference type="SUPFAM" id="SSF48334">
    <property type="entry name" value="DNA repair protein MutS, domain III"/>
    <property type="match status" value="1"/>
</dbReference>
<evidence type="ECO:0000313" key="1">
    <source>
        <dbReference type="Ensembl" id="ENSSPUP00000010770.1"/>
    </source>
</evidence>
<dbReference type="InterPro" id="IPR036187">
    <property type="entry name" value="DNA_mismatch_repair_MutS_sf"/>
</dbReference>
<evidence type="ECO:0008006" key="3">
    <source>
        <dbReference type="Google" id="ProtNLM"/>
    </source>
</evidence>
<dbReference type="GeneTree" id="ENSGT00550000074977"/>
<dbReference type="OMA" id="SIVWNAG"/>
<dbReference type="AlphaFoldDB" id="A0A8D0GVM3"/>
<evidence type="ECO:0000313" key="2">
    <source>
        <dbReference type="Proteomes" id="UP000694392"/>
    </source>
</evidence>
<dbReference type="Proteomes" id="UP000694392">
    <property type="component" value="Unplaced"/>
</dbReference>
<proteinExistence type="predicted"/>
<dbReference type="Gene3D" id="1.10.1420.10">
    <property type="match status" value="1"/>
</dbReference>
<protein>
    <recommendedName>
        <fullName evidence="3">DNA mismatch repair protein MutS core domain-containing protein</fullName>
    </recommendedName>
</protein>
<sequence>MLDTPDNNDLQLLQKVLDEVLPRCILSSAKQDHIIAKFLANVGATNGDMHEGKPEVVLFPNMDFGLEVSKQRILSRQFPFVPSHMTATEKILYLSSIIPFESPLMIRALGGLLKFLDRRRIGVELEDSSVGVPILAFKKFVLTDIIFKSEVHPSVYKMANGLKEGLSLYGIFNRCRCKWGEKLMRLWFMRPTRNLTELNKQTN</sequence>
<reference evidence="1" key="2">
    <citation type="submission" date="2025-09" db="UniProtKB">
        <authorList>
            <consortium name="Ensembl"/>
        </authorList>
    </citation>
    <scope>IDENTIFICATION</scope>
</reference>